<dbReference type="EMBL" id="FUXA01000010">
    <property type="protein sequence ID" value="SJZ83956.1"/>
    <property type="molecule type" value="Genomic_DNA"/>
</dbReference>
<evidence type="ECO:0000313" key="1">
    <source>
        <dbReference type="EMBL" id="SJZ83956.1"/>
    </source>
</evidence>
<dbReference type="Gene3D" id="1.20.120.330">
    <property type="entry name" value="Nucleotidyltransferases domain 2"/>
    <property type="match status" value="1"/>
</dbReference>
<keyword evidence="1" id="KW-0808">Transferase</keyword>
<keyword evidence="1" id="KW-0548">Nucleotidyltransferase</keyword>
<organism evidence="1 2">
    <name type="scientific">Eubacterium ruminantium</name>
    <dbReference type="NCBI Taxonomy" id="42322"/>
    <lineage>
        <taxon>Bacteria</taxon>
        <taxon>Bacillati</taxon>
        <taxon>Bacillota</taxon>
        <taxon>Clostridia</taxon>
        <taxon>Eubacteriales</taxon>
        <taxon>Eubacteriaceae</taxon>
        <taxon>Eubacterium</taxon>
    </lineage>
</organism>
<dbReference type="SUPFAM" id="SSF81301">
    <property type="entry name" value="Nucleotidyltransferase"/>
    <property type="match status" value="1"/>
</dbReference>
<evidence type="ECO:0000313" key="2">
    <source>
        <dbReference type="Proteomes" id="UP000189857"/>
    </source>
</evidence>
<dbReference type="AlphaFoldDB" id="A0A1T4NY31"/>
<dbReference type="InterPro" id="IPR007530">
    <property type="entry name" value="Aminoglycoside_adenylylTfrase"/>
</dbReference>
<dbReference type="OrthoDB" id="9776406at2"/>
<accession>A0A1T4NY31</accession>
<protein>
    <submittedName>
        <fullName evidence="1">Aminoglycoside 6-adenylyltransferase</fullName>
    </submittedName>
</protein>
<dbReference type="Gene3D" id="3.30.460.10">
    <property type="entry name" value="Beta Polymerase, domain 2"/>
    <property type="match status" value="1"/>
</dbReference>
<name>A0A1T4NY31_9FIRM</name>
<reference evidence="1 2" key="1">
    <citation type="submission" date="2017-02" db="EMBL/GenBank/DDBJ databases">
        <authorList>
            <person name="Peterson S.W."/>
        </authorList>
    </citation>
    <scope>NUCLEOTIDE SEQUENCE [LARGE SCALE GENOMIC DNA]</scope>
    <source>
        <strain evidence="1 2">ATCC 17233</strain>
    </source>
</reference>
<dbReference type="Pfam" id="PF04439">
    <property type="entry name" value="Adenyl_transf"/>
    <property type="match status" value="1"/>
</dbReference>
<keyword evidence="2" id="KW-1185">Reference proteome</keyword>
<gene>
    <name evidence="1" type="ORF">SAMN02745110_01751</name>
</gene>
<proteinExistence type="predicted"/>
<dbReference type="GO" id="GO:0016779">
    <property type="term" value="F:nucleotidyltransferase activity"/>
    <property type="evidence" value="ECO:0007669"/>
    <property type="project" value="UniProtKB-KW"/>
</dbReference>
<dbReference type="InterPro" id="IPR043519">
    <property type="entry name" value="NT_sf"/>
</dbReference>
<dbReference type="Proteomes" id="UP000189857">
    <property type="component" value="Unassembled WGS sequence"/>
</dbReference>
<sequence length="292" mass="33955">MALDSTIQEDRRFGLDKYSDIKNKILEFAKNDDDVKAVIAIGSTTRNDVKADEYSDLDLFIVTSNTEPWFSGEYPERFGKVSISFIEPTLGGGRERRCIYDEDKDVDMIILTPEQFETAVRDGVAECVMNRGYLVLYDVMDYDVLLKTNIKPGSSNPEMDAAEFNNMVNDFYFHNIWAFKKLKRGELWAAKMCVDSYLKNHLLRMIELYRNKAAGVDVWHDGRFIDRWAGEDITKELRKTFAHYDEEDVKSALIATQELFEKLSVEYAQIEGFEYPEKARECAKAYFQFCRR</sequence>
<dbReference type="SUPFAM" id="SSF81631">
    <property type="entry name" value="PAP/OAS1 substrate-binding domain"/>
    <property type="match status" value="1"/>
</dbReference>